<keyword evidence="2" id="KW-1185">Reference proteome</keyword>
<dbReference type="InterPro" id="IPR038806">
    <property type="entry name" value="SPATA45"/>
</dbReference>
<proteinExistence type="predicted"/>
<dbReference type="PANTHER" id="PTHR35822:SF1">
    <property type="entry name" value="SPERMATOGENESIS-ASSOCIATED PROTEIN 45"/>
    <property type="match status" value="1"/>
</dbReference>
<accession>A0A803T779</accession>
<evidence type="ECO:0000313" key="2">
    <source>
        <dbReference type="Proteomes" id="UP000001646"/>
    </source>
</evidence>
<dbReference type="Ensembl" id="ENSACAT00000049288.1">
    <property type="protein sequence ID" value="ENSACAP00000031069.1"/>
    <property type="gene ID" value="ENSACAG00000042552.1"/>
</dbReference>
<organism evidence="1 2">
    <name type="scientific">Anolis carolinensis</name>
    <name type="common">Green anole</name>
    <name type="synonym">American chameleon</name>
    <dbReference type="NCBI Taxonomy" id="28377"/>
    <lineage>
        <taxon>Eukaryota</taxon>
        <taxon>Metazoa</taxon>
        <taxon>Chordata</taxon>
        <taxon>Craniata</taxon>
        <taxon>Vertebrata</taxon>
        <taxon>Euteleostomi</taxon>
        <taxon>Lepidosauria</taxon>
        <taxon>Squamata</taxon>
        <taxon>Bifurcata</taxon>
        <taxon>Unidentata</taxon>
        <taxon>Episquamata</taxon>
        <taxon>Toxicofera</taxon>
        <taxon>Iguania</taxon>
        <taxon>Dactyloidae</taxon>
        <taxon>Anolis</taxon>
    </lineage>
</organism>
<protein>
    <submittedName>
        <fullName evidence="1">Uncharacterized protein</fullName>
    </submittedName>
</protein>
<dbReference type="AlphaFoldDB" id="A0A803T779"/>
<dbReference type="InParanoid" id="A0A803T779"/>
<name>A0A803T779_ANOCA</name>
<dbReference type="GeneTree" id="ENSGT00960000188973"/>
<dbReference type="PANTHER" id="PTHR35822">
    <property type="entry name" value="SPERMATOGENESIS-ASSOCIATED PROTEIN 45"/>
    <property type="match status" value="1"/>
</dbReference>
<sequence length="105" mass="12738">WSSLNRGIDSMSAEEQKRLIAYNRMRESNCWLETKLESTWLRPQRRHFPQSNRSSMENYIVDKHEYISGRTSWIRITPPQNREKRHFPEKGKRIYTVLWINITAT</sequence>
<evidence type="ECO:0000313" key="1">
    <source>
        <dbReference type="Ensembl" id="ENSACAP00000031069.1"/>
    </source>
</evidence>
<reference evidence="1 2" key="1">
    <citation type="submission" date="2009-12" db="EMBL/GenBank/DDBJ databases">
        <title>The Genome Sequence of Anolis carolinensis (Green Anole Lizard).</title>
        <authorList>
            <consortium name="The Genome Sequencing Platform"/>
            <person name="Di Palma F."/>
            <person name="Alfoldi J."/>
            <person name="Heiman D."/>
            <person name="Young S."/>
            <person name="Grabherr M."/>
            <person name="Johnson J."/>
            <person name="Lander E.S."/>
            <person name="Lindblad-Toh K."/>
        </authorList>
    </citation>
    <scope>NUCLEOTIDE SEQUENCE [LARGE SCALE GENOMIC DNA]</scope>
    <source>
        <strain evidence="1 2">JBL SC #1</strain>
    </source>
</reference>
<reference evidence="1" key="2">
    <citation type="submission" date="2025-08" db="UniProtKB">
        <authorList>
            <consortium name="Ensembl"/>
        </authorList>
    </citation>
    <scope>IDENTIFICATION</scope>
</reference>
<reference evidence="1" key="3">
    <citation type="submission" date="2025-09" db="UniProtKB">
        <authorList>
            <consortium name="Ensembl"/>
        </authorList>
    </citation>
    <scope>IDENTIFICATION</scope>
</reference>
<dbReference type="Proteomes" id="UP000001646">
    <property type="component" value="Chromosome 1"/>
</dbReference>